<evidence type="ECO:0000256" key="1">
    <source>
        <dbReference type="SAM" id="MobiDB-lite"/>
    </source>
</evidence>
<dbReference type="RefSeq" id="YP_002242072.1">
    <property type="nucleotide sequence ID" value="NC_011292.1"/>
</dbReference>
<dbReference type="EMBL" id="FJ174691">
    <property type="protein sequence ID" value="ACI12431.1"/>
    <property type="molecule type" value="Genomic_DNA"/>
</dbReference>
<keyword evidence="3" id="KW-1185">Reference proteome</keyword>
<reference evidence="2 3" key="1">
    <citation type="submission" date="2008-09" db="EMBL/GenBank/DDBJ databases">
        <authorList>
            <person name="Tantoco A.T."/>
            <person name="Edgar R.H."/>
            <person name="Ko C."/>
            <person name="Chambers R.A."/>
            <person name="Jacobs-Sera D."/>
            <person name="Hendrix R.W."/>
            <person name="Hatfull G.F."/>
        </authorList>
    </citation>
    <scope>NUCLEOTIDE SEQUENCE [LARGE SCALE GENOMIC DNA]</scope>
</reference>
<accession>B5U4Y5</accession>
<proteinExistence type="predicted"/>
<dbReference type="Proteomes" id="UP000002183">
    <property type="component" value="Segment"/>
</dbReference>
<dbReference type="KEGG" id="vg:6940717"/>
<feature type="region of interest" description="Disordered" evidence="1">
    <location>
        <begin position="77"/>
        <end position="99"/>
    </location>
</feature>
<organism evidence="2 3">
    <name type="scientific">Mycobacterium phage Konstantine</name>
    <dbReference type="NCBI Taxonomy" id="563121"/>
    <lineage>
        <taxon>Viruses</taxon>
        <taxon>Duplodnaviria</taxon>
        <taxon>Heunggongvirae</taxon>
        <taxon>Uroviricota</taxon>
        <taxon>Caudoviricetes</taxon>
        <taxon>Konstantinevirus</taxon>
        <taxon>Konstantinevirus konstantine</taxon>
    </lineage>
</organism>
<name>B5U4Y5_9CAUD</name>
<protein>
    <recommendedName>
        <fullName evidence="4">Capsid maturation protease</fullName>
    </recommendedName>
</protein>
<evidence type="ECO:0000313" key="3">
    <source>
        <dbReference type="Proteomes" id="UP000002183"/>
    </source>
</evidence>
<gene>
    <name evidence="2" type="primary">15</name>
    <name evidence="2" type="ORF">KONSTANTINE_15</name>
</gene>
<evidence type="ECO:0000313" key="2">
    <source>
        <dbReference type="EMBL" id="ACI12431.1"/>
    </source>
</evidence>
<sequence>MSFNPRQPRDRFGRWARKGSVRTIAKAAVIGGLSGGPGGAAAAAGTAAGKLAVRGAKTAAVKQVRARKVTRHARTKMPGVDYKPNPGTPIGNRKTRGVGVSGLKKNTVPYVRANKRSQTVGVNAGTIIPGTKKRIVVGGYARIESTTKETAVDRAINAKIGVVAPGGSRRGKVAGYLRKNLDVKNPAVRAAVGGAQVRLGTSRGAGPTVIVRRGKHRIAQSKSKAGVQKYDSRMKTIAGQRAKKPRPQRRKAARRRK</sequence>
<evidence type="ECO:0008006" key="4">
    <source>
        <dbReference type="Google" id="ProtNLM"/>
    </source>
</evidence>
<dbReference type="GeneID" id="6940717"/>
<feature type="compositionally biased region" description="Basic residues" evidence="1">
    <location>
        <begin position="241"/>
        <end position="257"/>
    </location>
</feature>
<feature type="region of interest" description="Disordered" evidence="1">
    <location>
        <begin position="218"/>
        <end position="257"/>
    </location>
</feature>